<dbReference type="PANTHER" id="PTHR34222">
    <property type="entry name" value="GAG_PRE-INTEGRS DOMAIN-CONTAINING PROTEIN"/>
    <property type="match status" value="1"/>
</dbReference>
<comment type="caution">
    <text evidence="2">The sequence shown here is derived from an EMBL/GenBank/DDBJ whole genome shotgun (WGS) entry which is preliminary data.</text>
</comment>
<feature type="region of interest" description="Disordered" evidence="1">
    <location>
        <begin position="104"/>
        <end position="130"/>
    </location>
</feature>
<reference evidence="2 3" key="1">
    <citation type="journal article" date="2021" name="bioRxiv">
        <title>Chromosome-scale and haplotype-resolved genome assembly of a tetraploid potato cultivar.</title>
        <authorList>
            <person name="Sun H."/>
            <person name="Jiao W.-B."/>
            <person name="Krause K."/>
            <person name="Campoy J.A."/>
            <person name="Goel M."/>
            <person name="Folz-Donahue K."/>
            <person name="Kukat C."/>
            <person name="Huettel B."/>
            <person name="Schneeberger K."/>
        </authorList>
    </citation>
    <scope>NUCLEOTIDE SEQUENCE [LARGE SCALE GENOMIC DNA]</scope>
    <source>
        <strain evidence="2">SolTubOtavaFocal</strain>
        <tissue evidence="2">Leaves</tissue>
    </source>
</reference>
<feature type="compositionally biased region" description="Polar residues" evidence="1">
    <location>
        <begin position="109"/>
        <end position="130"/>
    </location>
</feature>
<sequence>MGLNDTYSPARSNMLMINPLPSVSLAYSLLMQDELQKEASINSQFPGNSAFFLASSLSSPAQYEGKGKKNTTVCSFYKKFGHTVDKCYRIIGFPTDFKFTKSRRGQGTVRRNTTFTSAENRGDNHSTIPTSSGINQLSQDQFSQLVHLLNQVKSSQPETSASYVTANCAGKGSHQPISCLISLNSTH</sequence>
<gene>
    <name evidence="2" type="ORF">KY290_022022</name>
</gene>
<keyword evidence="3" id="KW-1185">Reference proteome</keyword>
<name>A0ABQ7V4S5_SOLTU</name>
<dbReference type="EMBL" id="JAIVGD010000015">
    <property type="protein sequence ID" value="KAH0758529.1"/>
    <property type="molecule type" value="Genomic_DNA"/>
</dbReference>
<accession>A0ABQ7V4S5</accession>
<protein>
    <submittedName>
        <fullName evidence="2">Uncharacterized protein</fullName>
    </submittedName>
</protein>
<organism evidence="2 3">
    <name type="scientific">Solanum tuberosum</name>
    <name type="common">Potato</name>
    <dbReference type="NCBI Taxonomy" id="4113"/>
    <lineage>
        <taxon>Eukaryota</taxon>
        <taxon>Viridiplantae</taxon>
        <taxon>Streptophyta</taxon>
        <taxon>Embryophyta</taxon>
        <taxon>Tracheophyta</taxon>
        <taxon>Spermatophyta</taxon>
        <taxon>Magnoliopsida</taxon>
        <taxon>eudicotyledons</taxon>
        <taxon>Gunneridae</taxon>
        <taxon>Pentapetalae</taxon>
        <taxon>asterids</taxon>
        <taxon>lamiids</taxon>
        <taxon>Solanales</taxon>
        <taxon>Solanaceae</taxon>
        <taxon>Solanoideae</taxon>
        <taxon>Solaneae</taxon>
        <taxon>Solanum</taxon>
    </lineage>
</organism>
<evidence type="ECO:0000256" key="1">
    <source>
        <dbReference type="SAM" id="MobiDB-lite"/>
    </source>
</evidence>
<dbReference type="PANTHER" id="PTHR34222:SF33">
    <property type="entry name" value="RETROTRANSPOSON GAG DOMAIN-CONTAINING PROTEIN"/>
    <property type="match status" value="1"/>
</dbReference>
<dbReference type="Proteomes" id="UP000826656">
    <property type="component" value="Unassembled WGS sequence"/>
</dbReference>
<evidence type="ECO:0000313" key="2">
    <source>
        <dbReference type="EMBL" id="KAH0758529.1"/>
    </source>
</evidence>
<evidence type="ECO:0000313" key="3">
    <source>
        <dbReference type="Proteomes" id="UP000826656"/>
    </source>
</evidence>
<proteinExistence type="predicted"/>